<proteinExistence type="predicted"/>
<gene>
    <name evidence="1" type="ORF">SAMN02745752_02174</name>
</gene>
<dbReference type="AlphaFoldDB" id="A0A1K1Y8F0"/>
<keyword evidence="1" id="KW-0238">DNA-binding</keyword>
<name>A0A1K1Y8F0_9GAMM</name>
<sequence>MIHKIKALHDNGQGLSVRAISKQLSISRNTVRKYLRLSEAAIHGQQSDPSRTKKLDDYRSYLVYLLGEFPKLSAVKVARKLQAKFGSIPASDRSLRRYIQ</sequence>
<feature type="non-terminal residue" evidence="1">
    <location>
        <position position="100"/>
    </location>
</feature>
<dbReference type="GO" id="GO:0003677">
    <property type="term" value="F:DNA binding"/>
    <property type="evidence" value="ECO:0007669"/>
    <property type="project" value="UniProtKB-KW"/>
</dbReference>
<dbReference type="Gene3D" id="1.10.10.60">
    <property type="entry name" value="Homeodomain-like"/>
    <property type="match status" value="1"/>
</dbReference>
<keyword evidence="1" id="KW-0371">Homeobox</keyword>
<dbReference type="EMBL" id="FPJW01000007">
    <property type="protein sequence ID" value="SFX58014.1"/>
    <property type="molecule type" value="Genomic_DNA"/>
</dbReference>
<dbReference type="SUPFAM" id="SSF46689">
    <property type="entry name" value="Homeodomain-like"/>
    <property type="match status" value="1"/>
</dbReference>
<keyword evidence="2" id="KW-1185">Reference proteome</keyword>
<accession>A0A1K1Y8F0</accession>
<reference evidence="1 2" key="1">
    <citation type="submission" date="2016-11" db="EMBL/GenBank/DDBJ databases">
        <authorList>
            <person name="Jaros S."/>
            <person name="Januszkiewicz K."/>
            <person name="Wedrychowicz H."/>
        </authorList>
    </citation>
    <scope>NUCLEOTIDE SEQUENCE [LARGE SCALE GENOMIC DNA]</scope>
    <source>
        <strain evidence="1 2">DSM 21637</strain>
    </source>
</reference>
<dbReference type="InterPro" id="IPR009057">
    <property type="entry name" value="Homeodomain-like_sf"/>
</dbReference>
<evidence type="ECO:0000313" key="1">
    <source>
        <dbReference type="EMBL" id="SFX58014.1"/>
    </source>
</evidence>
<dbReference type="STRING" id="1122209.SAMN02745752_02174"/>
<evidence type="ECO:0000313" key="2">
    <source>
        <dbReference type="Proteomes" id="UP000182350"/>
    </source>
</evidence>
<organism evidence="1 2">
    <name type="scientific">Marinospirillum alkaliphilum DSM 21637</name>
    <dbReference type="NCBI Taxonomy" id="1122209"/>
    <lineage>
        <taxon>Bacteria</taxon>
        <taxon>Pseudomonadati</taxon>
        <taxon>Pseudomonadota</taxon>
        <taxon>Gammaproteobacteria</taxon>
        <taxon>Oceanospirillales</taxon>
        <taxon>Oceanospirillaceae</taxon>
        <taxon>Marinospirillum</taxon>
    </lineage>
</organism>
<dbReference type="Proteomes" id="UP000182350">
    <property type="component" value="Unassembled WGS sequence"/>
</dbReference>
<protein>
    <submittedName>
        <fullName evidence="1">Homeodomain-like domain-containing protein</fullName>
    </submittedName>
</protein>